<evidence type="ECO:0000256" key="3">
    <source>
        <dbReference type="SAM" id="SignalP"/>
    </source>
</evidence>
<feature type="signal peptide" evidence="3">
    <location>
        <begin position="1"/>
        <end position="26"/>
    </location>
</feature>
<feature type="compositionally biased region" description="Acidic residues" evidence="2">
    <location>
        <begin position="182"/>
        <end position="193"/>
    </location>
</feature>
<dbReference type="InterPro" id="IPR001811">
    <property type="entry name" value="Chemokine_IL8-like_dom"/>
</dbReference>
<reference evidence="5" key="1">
    <citation type="submission" date="2025-08" db="UniProtKB">
        <authorList>
            <consortium name="Ensembl"/>
        </authorList>
    </citation>
    <scope>IDENTIFICATION</scope>
</reference>
<keyword evidence="3" id="KW-0732">Signal</keyword>
<feature type="domain" description="Chemokine interleukin-8-like" evidence="4">
    <location>
        <begin position="32"/>
        <end position="84"/>
    </location>
</feature>
<evidence type="ECO:0000313" key="5">
    <source>
        <dbReference type="Ensembl" id="ENSLBEP00000023230.1"/>
    </source>
</evidence>
<dbReference type="GO" id="GO:0005615">
    <property type="term" value="C:extracellular space"/>
    <property type="evidence" value="ECO:0007669"/>
    <property type="project" value="UniProtKB-KW"/>
</dbReference>
<dbReference type="Proteomes" id="UP000261660">
    <property type="component" value="Unplaced"/>
</dbReference>
<organism evidence="5 6">
    <name type="scientific">Labrus bergylta</name>
    <name type="common">ballan wrasse</name>
    <dbReference type="NCBI Taxonomy" id="56723"/>
    <lineage>
        <taxon>Eukaryota</taxon>
        <taxon>Metazoa</taxon>
        <taxon>Chordata</taxon>
        <taxon>Craniata</taxon>
        <taxon>Vertebrata</taxon>
        <taxon>Euteleostomi</taxon>
        <taxon>Actinopterygii</taxon>
        <taxon>Neopterygii</taxon>
        <taxon>Teleostei</taxon>
        <taxon>Neoteleostei</taxon>
        <taxon>Acanthomorphata</taxon>
        <taxon>Eupercaria</taxon>
        <taxon>Labriformes</taxon>
        <taxon>Labridae</taxon>
        <taxon>Labrus</taxon>
    </lineage>
</organism>
<sequence>MVNSREMVKSTFVALVLVAVIHSVSAAEKLASCCKTVTKLKITEPITGYMIQRPKPPCVLAVIFQTQSGLYCIHLRAPWVRQEIAAIERAKAQAISSSVVPSSAPSLLSIITSTASRPASSTPLPSSSPLSSSYPSSSSTPLSFSSLPSSSSPLSSSSPTSSSSTPLFSSSPASFAPTSEMPADETFSEDQDE</sequence>
<keyword evidence="1" id="KW-0202">Cytokine</keyword>
<dbReference type="SUPFAM" id="SSF54117">
    <property type="entry name" value="Interleukin 8-like chemokines"/>
    <property type="match status" value="1"/>
</dbReference>
<dbReference type="InParanoid" id="A0A3Q3MRN1"/>
<dbReference type="InterPro" id="IPR036048">
    <property type="entry name" value="Interleukin_8-like_sf"/>
</dbReference>
<dbReference type="GO" id="GO:0008009">
    <property type="term" value="F:chemokine activity"/>
    <property type="evidence" value="ECO:0007669"/>
    <property type="project" value="InterPro"/>
</dbReference>
<dbReference type="Ensembl" id="ENSLBET00000024440.1">
    <property type="protein sequence ID" value="ENSLBEP00000023230.1"/>
    <property type="gene ID" value="ENSLBEG00000017819.1"/>
</dbReference>
<feature type="compositionally biased region" description="Low complexity" evidence="2">
    <location>
        <begin position="116"/>
        <end position="179"/>
    </location>
</feature>
<dbReference type="GeneTree" id="ENSGT01030000234839"/>
<evidence type="ECO:0000259" key="4">
    <source>
        <dbReference type="Pfam" id="PF00048"/>
    </source>
</evidence>
<accession>A0A3Q3MRN1</accession>
<feature type="chain" id="PRO_5018583105" description="Chemokine interleukin-8-like domain-containing protein" evidence="3">
    <location>
        <begin position="27"/>
        <end position="193"/>
    </location>
</feature>
<protein>
    <recommendedName>
        <fullName evidence="4">Chemokine interleukin-8-like domain-containing protein</fullName>
    </recommendedName>
</protein>
<reference evidence="5" key="2">
    <citation type="submission" date="2025-09" db="UniProtKB">
        <authorList>
            <consortium name="Ensembl"/>
        </authorList>
    </citation>
    <scope>IDENTIFICATION</scope>
</reference>
<dbReference type="GO" id="GO:0006955">
    <property type="term" value="P:immune response"/>
    <property type="evidence" value="ECO:0007669"/>
    <property type="project" value="InterPro"/>
</dbReference>
<feature type="region of interest" description="Disordered" evidence="2">
    <location>
        <begin position="116"/>
        <end position="193"/>
    </location>
</feature>
<keyword evidence="6" id="KW-1185">Reference proteome</keyword>
<dbReference type="AlphaFoldDB" id="A0A3Q3MRN1"/>
<evidence type="ECO:0000313" key="6">
    <source>
        <dbReference type="Proteomes" id="UP000261660"/>
    </source>
</evidence>
<name>A0A3Q3MRN1_9LABR</name>
<proteinExistence type="predicted"/>
<dbReference type="FunCoup" id="A0A3Q3MRN1">
    <property type="interactions" value="13"/>
</dbReference>
<evidence type="ECO:0000256" key="2">
    <source>
        <dbReference type="SAM" id="MobiDB-lite"/>
    </source>
</evidence>
<dbReference type="Pfam" id="PF00048">
    <property type="entry name" value="IL8"/>
    <property type="match status" value="1"/>
</dbReference>
<dbReference type="Gene3D" id="2.40.50.40">
    <property type="match status" value="1"/>
</dbReference>
<evidence type="ECO:0000256" key="1">
    <source>
        <dbReference type="ARBA" id="ARBA00022514"/>
    </source>
</evidence>